<protein>
    <recommendedName>
        <fullName evidence="2">SAP domain-containing protein</fullName>
    </recommendedName>
</protein>
<evidence type="ECO:0000259" key="2">
    <source>
        <dbReference type="PROSITE" id="PS50800"/>
    </source>
</evidence>
<keyword evidence="4" id="KW-1185">Reference proteome</keyword>
<evidence type="ECO:0000313" key="3">
    <source>
        <dbReference type="EMBL" id="EPS98568.1"/>
    </source>
</evidence>
<evidence type="ECO:0000256" key="1">
    <source>
        <dbReference type="SAM" id="MobiDB-lite"/>
    </source>
</evidence>
<dbReference type="HOGENOM" id="CLU_058280_0_0_1"/>
<dbReference type="SMART" id="SM00513">
    <property type="entry name" value="SAP"/>
    <property type="match status" value="1"/>
</dbReference>
<dbReference type="Gene3D" id="1.10.720.30">
    <property type="entry name" value="SAP domain"/>
    <property type="match status" value="1"/>
</dbReference>
<accession>S8E585</accession>
<sequence length="289" mass="31383">MLRIALHRATLRPAPSSSRSFVSTVLLTKAWESETVTELKKEARKRGLSPAGNKANLVTRLRQDDERESMTPAPAVSANVPQQVRRAHTTEVPGIPSTSEPPPLPKEFPGQFFRVALPDLSQPDSELPIQIPLLPDRWGASVSRAHPLERSGIDAHVPKMLAVAGSTTHYGGGPTYNLSNSDEAFEEEPEPVPSGKQSFWRDLADDAGLPRSFKLKKVADQAFDVAPTTETSGKKSYSRTLDSDEVRGLWVLLGLVAGSWVAAGVLQPSSAYAHTVEEIAENAVENVEH</sequence>
<evidence type="ECO:0000313" key="4">
    <source>
        <dbReference type="Proteomes" id="UP000015241"/>
    </source>
</evidence>
<proteinExistence type="predicted"/>
<dbReference type="eggNOG" id="ENOG502SFU2">
    <property type="taxonomic scope" value="Eukaryota"/>
</dbReference>
<dbReference type="PROSITE" id="PS50800">
    <property type="entry name" value="SAP"/>
    <property type="match status" value="1"/>
</dbReference>
<dbReference type="AlphaFoldDB" id="S8E585"/>
<dbReference type="InParanoid" id="S8E585"/>
<dbReference type="Proteomes" id="UP000015241">
    <property type="component" value="Unassembled WGS sequence"/>
</dbReference>
<dbReference type="InterPro" id="IPR003034">
    <property type="entry name" value="SAP_dom"/>
</dbReference>
<feature type="domain" description="SAP" evidence="2">
    <location>
        <begin position="31"/>
        <end position="65"/>
    </location>
</feature>
<dbReference type="SUPFAM" id="SSF68906">
    <property type="entry name" value="SAP domain"/>
    <property type="match status" value="1"/>
</dbReference>
<feature type="region of interest" description="Disordered" evidence="1">
    <location>
        <begin position="63"/>
        <end position="103"/>
    </location>
</feature>
<dbReference type="InterPro" id="IPR036361">
    <property type="entry name" value="SAP_dom_sf"/>
</dbReference>
<dbReference type="OrthoDB" id="445357at2759"/>
<reference evidence="3 4" key="1">
    <citation type="journal article" date="2012" name="Science">
        <title>The Paleozoic origin of enzymatic lignin decomposition reconstructed from 31 fungal genomes.</title>
        <authorList>
            <person name="Floudas D."/>
            <person name="Binder M."/>
            <person name="Riley R."/>
            <person name="Barry K."/>
            <person name="Blanchette R.A."/>
            <person name="Henrissat B."/>
            <person name="Martinez A.T."/>
            <person name="Otillar R."/>
            <person name="Spatafora J.W."/>
            <person name="Yadav J.S."/>
            <person name="Aerts A."/>
            <person name="Benoit I."/>
            <person name="Boyd A."/>
            <person name="Carlson A."/>
            <person name="Copeland A."/>
            <person name="Coutinho P.M."/>
            <person name="de Vries R.P."/>
            <person name="Ferreira P."/>
            <person name="Findley K."/>
            <person name="Foster B."/>
            <person name="Gaskell J."/>
            <person name="Glotzer D."/>
            <person name="Gorecki P."/>
            <person name="Heitman J."/>
            <person name="Hesse C."/>
            <person name="Hori C."/>
            <person name="Igarashi K."/>
            <person name="Jurgens J.A."/>
            <person name="Kallen N."/>
            <person name="Kersten P."/>
            <person name="Kohler A."/>
            <person name="Kuees U."/>
            <person name="Kumar T.K.A."/>
            <person name="Kuo A."/>
            <person name="LaButti K."/>
            <person name="Larrondo L.F."/>
            <person name="Lindquist E."/>
            <person name="Ling A."/>
            <person name="Lombard V."/>
            <person name="Lucas S."/>
            <person name="Lundell T."/>
            <person name="Martin R."/>
            <person name="McLaughlin D.J."/>
            <person name="Morgenstern I."/>
            <person name="Morin E."/>
            <person name="Murat C."/>
            <person name="Nagy L.G."/>
            <person name="Nolan M."/>
            <person name="Ohm R.A."/>
            <person name="Patyshakuliyeva A."/>
            <person name="Rokas A."/>
            <person name="Ruiz-Duenas F.J."/>
            <person name="Sabat G."/>
            <person name="Salamov A."/>
            <person name="Samejima M."/>
            <person name="Schmutz J."/>
            <person name="Slot J.C."/>
            <person name="St John F."/>
            <person name="Stenlid J."/>
            <person name="Sun H."/>
            <person name="Sun S."/>
            <person name="Syed K."/>
            <person name="Tsang A."/>
            <person name="Wiebenga A."/>
            <person name="Young D."/>
            <person name="Pisabarro A."/>
            <person name="Eastwood D.C."/>
            <person name="Martin F."/>
            <person name="Cullen D."/>
            <person name="Grigoriev I.V."/>
            <person name="Hibbett D.S."/>
        </authorList>
    </citation>
    <scope>NUCLEOTIDE SEQUENCE</scope>
    <source>
        <strain evidence="4">FP-58527</strain>
    </source>
</reference>
<organism evidence="3 4">
    <name type="scientific">Fomitopsis schrenkii</name>
    <name type="common">Brown rot fungus</name>
    <dbReference type="NCBI Taxonomy" id="2126942"/>
    <lineage>
        <taxon>Eukaryota</taxon>
        <taxon>Fungi</taxon>
        <taxon>Dikarya</taxon>
        <taxon>Basidiomycota</taxon>
        <taxon>Agaricomycotina</taxon>
        <taxon>Agaricomycetes</taxon>
        <taxon>Polyporales</taxon>
        <taxon>Fomitopsis</taxon>
    </lineage>
</organism>
<gene>
    <name evidence="3" type="ORF">FOMPIDRAFT_1165237</name>
</gene>
<dbReference type="Pfam" id="PF02037">
    <property type="entry name" value="SAP"/>
    <property type="match status" value="1"/>
</dbReference>
<dbReference type="STRING" id="743788.S8E585"/>
<name>S8E585_FOMSC</name>
<dbReference type="EMBL" id="KE504164">
    <property type="protein sequence ID" value="EPS98568.1"/>
    <property type="molecule type" value="Genomic_DNA"/>
</dbReference>